<dbReference type="Proteomes" id="UP001595637">
    <property type="component" value="Unassembled WGS sequence"/>
</dbReference>
<protein>
    <submittedName>
        <fullName evidence="1">Uncharacterized protein</fullName>
    </submittedName>
</protein>
<gene>
    <name evidence="1" type="ORF">ACFOEO_09240</name>
</gene>
<comment type="caution">
    <text evidence="1">The sequence shown here is derived from an EMBL/GenBank/DDBJ whole genome shotgun (WGS) entry which is preliminary data.</text>
</comment>
<evidence type="ECO:0000313" key="2">
    <source>
        <dbReference type="Proteomes" id="UP001595637"/>
    </source>
</evidence>
<accession>A0ABV7N6J0</accession>
<keyword evidence="2" id="KW-1185">Reference proteome</keyword>
<dbReference type="EMBL" id="JBHRVQ010000001">
    <property type="protein sequence ID" value="MFC3388752.1"/>
    <property type="molecule type" value="Genomic_DNA"/>
</dbReference>
<organism evidence="1 2">
    <name type="scientific">Salinicoccus sesuvii</name>
    <dbReference type="NCBI Taxonomy" id="868281"/>
    <lineage>
        <taxon>Bacteria</taxon>
        <taxon>Bacillati</taxon>
        <taxon>Bacillota</taxon>
        <taxon>Bacilli</taxon>
        <taxon>Bacillales</taxon>
        <taxon>Staphylococcaceae</taxon>
        <taxon>Salinicoccus</taxon>
    </lineage>
</organism>
<reference evidence="2" key="1">
    <citation type="journal article" date="2019" name="Int. J. Syst. Evol. Microbiol.">
        <title>The Global Catalogue of Microorganisms (GCM) 10K type strain sequencing project: providing services to taxonomists for standard genome sequencing and annotation.</title>
        <authorList>
            <consortium name="The Broad Institute Genomics Platform"/>
            <consortium name="The Broad Institute Genome Sequencing Center for Infectious Disease"/>
            <person name="Wu L."/>
            <person name="Ma J."/>
        </authorList>
    </citation>
    <scope>NUCLEOTIDE SEQUENCE [LARGE SCALE GENOMIC DNA]</scope>
    <source>
        <strain evidence="2">CCM 7756</strain>
    </source>
</reference>
<dbReference type="RefSeq" id="WP_380654697.1">
    <property type="nucleotide sequence ID" value="NZ_JBHRVQ010000001.1"/>
</dbReference>
<proteinExistence type="predicted"/>
<sequence>MSDSNLSSLEQGSHYTAQALKDFLNTSDAAVLSSNEEELFTDLKREYKVVHQFKGCFEGGNYQEKRTYIVEKV</sequence>
<name>A0ABV7N6J0_9STAP</name>
<evidence type="ECO:0000313" key="1">
    <source>
        <dbReference type="EMBL" id="MFC3388752.1"/>
    </source>
</evidence>